<dbReference type="PANTHER" id="PTHR30118:SF7">
    <property type="entry name" value="TRANSCRIPTIONAL REGULATOR LYSR FAMILY"/>
    <property type="match status" value="1"/>
</dbReference>
<sequence length="310" mass="35005">MKNNLNELDLNLLRVLKAIVETGNTHAAAEKLGISQTSVSRGLAKLRETFGDQLFIRKAHGVEPSELAEKLAEAVDEMLNPVKKVMESYNSFNPLQFDGEITIAMNIYFLELYGDGIYSALKDVLPKANFKLIYWQGETLAEMLNGHVDYMVHFSAFPLPQEIYQHKLQDIDLCLVARQDHPVLSHSSDWEDIYHLPLARLIIDGVNTKRSPIEEIYLAKGYQATLSLVTHSTRVLLNQLKHSDAILFGSSYMTTLDAEVATYPLPLLPKEVRSIQVNGGYLQTKRGFALNQLLHQTMQTFFDGLTQPEQ</sequence>
<dbReference type="InterPro" id="IPR036388">
    <property type="entry name" value="WH-like_DNA-bd_sf"/>
</dbReference>
<proteinExistence type="inferred from homology"/>
<evidence type="ECO:0000256" key="4">
    <source>
        <dbReference type="ARBA" id="ARBA00023163"/>
    </source>
</evidence>
<comment type="caution">
    <text evidence="6">The sequence shown here is derived from an EMBL/GenBank/DDBJ whole genome shotgun (WGS) entry which is preliminary data.</text>
</comment>
<dbReference type="AlphaFoldDB" id="A0A2T3LEZ1"/>
<dbReference type="InterPro" id="IPR050389">
    <property type="entry name" value="LysR-type_TF"/>
</dbReference>
<dbReference type="PRINTS" id="PR00039">
    <property type="entry name" value="HTHLYSR"/>
</dbReference>
<evidence type="ECO:0000259" key="5">
    <source>
        <dbReference type="PROSITE" id="PS50931"/>
    </source>
</evidence>
<dbReference type="PROSITE" id="PS50931">
    <property type="entry name" value="HTH_LYSR"/>
    <property type="match status" value="1"/>
</dbReference>
<dbReference type="InterPro" id="IPR036390">
    <property type="entry name" value="WH_DNA-bd_sf"/>
</dbReference>
<protein>
    <submittedName>
        <fullName evidence="6">LysR family transcriptional regulator</fullName>
    </submittedName>
</protein>
<organism evidence="6 7">
    <name type="scientific">Photobacterium indicum</name>
    <dbReference type="NCBI Taxonomy" id="81447"/>
    <lineage>
        <taxon>Bacteria</taxon>
        <taxon>Pseudomonadati</taxon>
        <taxon>Pseudomonadota</taxon>
        <taxon>Gammaproteobacteria</taxon>
        <taxon>Vibrionales</taxon>
        <taxon>Vibrionaceae</taxon>
        <taxon>Photobacterium</taxon>
    </lineage>
</organism>
<keyword evidence="4" id="KW-0804">Transcription</keyword>
<evidence type="ECO:0000256" key="2">
    <source>
        <dbReference type="ARBA" id="ARBA00023015"/>
    </source>
</evidence>
<dbReference type="EMBL" id="PYOC01000001">
    <property type="protein sequence ID" value="PSV49945.1"/>
    <property type="molecule type" value="Genomic_DNA"/>
</dbReference>
<dbReference type="Proteomes" id="UP000241803">
    <property type="component" value="Unassembled WGS sequence"/>
</dbReference>
<comment type="similarity">
    <text evidence="1">Belongs to the LysR transcriptional regulatory family.</text>
</comment>
<dbReference type="Gene3D" id="1.10.10.10">
    <property type="entry name" value="Winged helix-like DNA-binding domain superfamily/Winged helix DNA-binding domain"/>
    <property type="match status" value="1"/>
</dbReference>
<keyword evidence="3" id="KW-0238">DNA-binding</keyword>
<evidence type="ECO:0000256" key="3">
    <source>
        <dbReference type="ARBA" id="ARBA00023125"/>
    </source>
</evidence>
<dbReference type="Pfam" id="PF00126">
    <property type="entry name" value="HTH_1"/>
    <property type="match status" value="1"/>
</dbReference>
<dbReference type="GO" id="GO:0003700">
    <property type="term" value="F:DNA-binding transcription factor activity"/>
    <property type="evidence" value="ECO:0007669"/>
    <property type="project" value="InterPro"/>
</dbReference>
<evidence type="ECO:0000313" key="6">
    <source>
        <dbReference type="EMBL" id="PSV49945.1"/>
    </source>
</evidence>
<keyword evidence="2" id="KW-0805">Transcription regulation</keyword>
<gene>
    <name evidence="6" type="ORF">C9J47_05185</name>
</gene>
<dbReference type="InterPro" id="IPR000847">
    <property type="entry name" value="LysR_HTH_N"/>
</dbReference>
<feature type="domain" description="HTH lysR-type" evidence="5">
    <location>
        <begin position="8"/>
        <end position="65"/>
    </location>
</feature>
<keyword evidence="7" id="KW-1185">Reference proteome</keyword>
<evidence type="ECO:0000313" key="7">
    <source>
        <dbReference type="Proteomes" id="UP000241803"/>
    </source>
</evidence>
<reference evidence="6 7" key="1">
    <citation type="submission" date="2018-03" db="EMBL/GenBank/DDBJ databases">
        <title>Whole genome sequencing of Histamine producing bacteria.</title>
        <authorList>
            <person name="Butler K."/>
        </authorList>
    </citation>
    <scope>NUCLEOTIDE SEQUENCE [LARGE SCALE GENOMIC DNA]</scope>
    <source>
        <strain evidence="6 7">ATCC 19614</strain>
    </source>
</reference>
<dbReference type="SUPFAM" id="SSF46785">
    <property type="entry name" value="Winged helix' DNA-binding domain"/>
    <property type="match status" value="1"/>
</dbReference>
<dbReference type="SUPFAM" id="SSF53850">
    <property type="entry name" value="Periplasmic binding protein-like II"/>
    <property type="match status" value="1"/>
</dbReference>
<accession>A0A2T3LEZ1</accession>
<dbReference type="GO" id="GO:0003677">
    <property type="term" value="F:DNA binding"/>
    <property type="evidence" value="ECO:0007669"/>
    <property type="project" value="UniProtKB-KW"/>
</dbReference>
<dbReference type="PANTHER" id="PTHR30118">
    <property type="entry name" value="HTH-TYPE TRANSCRIPTIONAL REGULATOR LEUO-RELATED"/>
    <property type="match status" value="1"/>
</dbReference>
<dbReference type="RefSeq" id="WP_107252539.1">
    <property type="nucleotide sequence ID" value="NZ_JAKJTK010000047.1"/>
</dbReference>
<evidence type="ECO:0000256" key="1">
    <source>
        <dbReference type="ARBA" id="ARBA00009437"/>
    </source>
</evidence>
<dbReference type="Gene3D" id="3.40.190.10">
    <property type="entry name" value="Periplasmic binding protein-like II"/>
    <property type="match status" value="2"/>
</dbReference>
<name>A0A2T3LEZ1_9GAMM</name>